<evidence type="ECO:0000313" key="2">
    <source>
        <dbReference type="EMBL" id="MCV9386052.1"/>
    </source>
</evidence>
<dbReference type="RefSeq" id="WP_264136837.1">
    <property type="nucleotide sequence ID" value="NZ_JAOYOD010000001.1"/>
</dbReference>
<name>A0ABT3CQW6_9BACT</name>
<protein>
    <recommendedName>
        <fullName evidence="4">DUF4142 domain-containing protein</fullName>
    </recommendedName>
</protein>
<dbReference type="EMBL" id="JAOYOD010000001">
    <property type="protein sequence ID" value="MCV9386052.1"/>
    <property type="molecule type" value="Genomic_DNA"/>
</dbReference>
<dbReference type="PROSITE" id="PS51257">
    <property type="entry name" value="PROKAR_LIPOPROTEIN"/>
    <property type="match status" value="1"/>
</dbReference>
<evidence type="ECO:0000256" key="1">
    <source>
        <dbReference type="SAM" id="SignalP"/>
    </source>
</evidence>
<sequence>MNRIYLVPLLFVLVFSSCSKADRYRTQIEEIGDKWETLASDATNLSINTSENIKTWQTNYQNLFSSFDSEEISMSEEEKSKLDQFKITCLGHGDVYVEIQEVMDSRIKEIEAKGIEIQELMLALEGDAIPDDIDSQIKGLTDFIDSTEVSIHEYEQITSNTQKECISNCMPLVEKLKRATQ</sequence>
<keyword evidence="1" id="KW-0732">Signal</keyword>
<gene>
    <name evidence="2" type="ORF">N7U62_05225</name>
</gene>
<reference evidence="2 3" key="1">
    <citation type="submission" date="2022-10" db="EMBL/GenBank/DDBJ databases">
        <title>Comparative genomics and taxonomic characterization of three novel marine species of genus Reichenbachiella exhibiting antioxidant and polysaccharide degradation activities.</title>
        <authorList>
            <person name="Muhammad N."/>
            <person name="Lee Y.-J."/>
            <person name="Ko J."/>
            <person name="Kim S.-G."/>
        </authorList>
    </citation>
    <scope>NUCLEOTIDE SEQUENCE [LARGE SCALE GENOMIC DNA]</scope>
    <source>
        <strain evidence="2 3">ABR2-5</strain>
    </source>
</reference>
<feature type="signal peptide" evidence="1">
    <location>
        <begin position="1"/>
        <end position="21"/>
    </location>
</feature>
<dbReference type="Proteomes" id="UP001300692">
    <property type="component" value="Unassembled WGS sequence"/>
</dbReference>
<organism evidence="2 3">
    <name type="scientific">Reichenbachiella ulvae</name>
    <dbReference type="NCBI Taxonomy" id="2980104"/>
    <lineage>
        <taxon>Bacteria</taxon>
        <taxon>Pseudomonadati</taxon>
        <taxon>Bacteroidota</taxon>
        <taxon>Cytophagia</taxon>
        <taxon>Cytophagales</taxon>
        <taxon>Reichenbachiellaceae</taxon>
        <taxon>Reichenbachiella</taxon>
    </lineage>
</organism>
<evidence type="ECO:0008006" key="4">
    <source>
        <dbReference type="Google" id="ProtNLM"/>
    </source>
</evidence>
<accession>A0ABT3CQW6</accession>
<feature type="chain" id="PRO_5047136601" description="DUF4142 domain-containing protein" evidence="1">
    <location>
        <begin position="22"/>
        <end position="181"/>
    </location>
</feature>
<evidence type="ECO:0000313" key="3">
    <source>
        <dbReference type="Proteomes" id="UP001300692"/>
    </source>
</evidence>
<keyword evidence="3" id="KW-1185">Reference proteome</keyword>
<comment type="caution">
    <text evidence="2">The sequence shown here is derived from an EMBL/GenBank/DDBJ whole genome shotgun (WGS) entry which is preliminary data.</text>
</comment>
<proteinExistence type="predicted"/>